<protein>
    <submittedName>
        <fullName evidence="2">Uncharacterized protein</fullName>
    </submittedName>
</protein>
<dbReference type="Proteomes" id="UP000887576">
    <property type="component" value="Unplaced"/>
</dbReference>
<name>A0AC34QV18_9BILA</name>
<sequence length="345" mass="41352">MTDSPRTEKYLQLKKNHQIRTKSLEVYQESCHILASSMEVLEKENVDLKNRIERIQAQLLKKEELICLLEKERESLLEDRDRFQTVSNNLRRDYSALKRDCAKTQKENEELQRKYDVLDQISKDAQERNKHLSQQLEEKRKDLDELEDKCFQLEKDLEKERKESNFADLSLTRATASLEEWGIERNAYEDQCRRLTEENKALRSIIDDEKQEVTLEVEQLKLVLAEAQSDAEKYRTQFEMATQERKMLKEQHEESRKENEFYQKQIEETKLEQIRSEFETVKKSLEEMTKLQVETEERRLKMLEIFKDSRKKTITNLRPRFASLRSCDCRAGPFRSTKTAPSWRP</sequence>
<organism evidence="1 2">
    <name type="scientific">Panagrolaimus sp. JU765</name>
    <dbReference type="NCBI Taxonomy" id="591449"/>
    <lineage>
        <taxon>Eukaryota</taxon>
        <taxon>Metazoa</taxon>
        <taxon>Ecdysozoa</taxon>
        <taxon>Nematoda</taxon>
        <taxon>Chromadorea</taxon>
        <taxon>Rhabditida</taxon>
        <taxon>Tylenchina</taxon>
        <taxon>Panagrolaimomorpha</taxon>
        <taxon>Panagrolaimoidea</taxon>
        <taxon>Panagrolaimidae</taxon>
        <taxon>Panagrolaimus</taxon>
    </lineage>
</organism>
<dbReference type="WBParaSite" id="JU765_v2.g19738.t1">
    <property type="protein sequence ID" value="JU765_v2.g19738.t1"/>
    <property type="gene ID" value="JU765_v2.g19738"/>
</dbReference>
<evidence type="ECO:0000313" key="1">
    <source>
        <dbReference type="Proteomes" id="UP000887576"/>
    </source>
</evidence>
<proteinExistence type="predicted"/>
<accession>A0AC34QV18</accession>
<evidence type="ECO:0000313" key="2">
    <source>
        <dbReference type="WBParaSite" id="JU765_v2.g19738.t1"/>
    </source>
</evidence>
<reference evidence="2" key="1">
    <citation type="submission" date="2022-11" db="UniProtKB">
        <authorList>
            <consortium name="WormBaseParasite"/>
        </authorList>
    </citation>
    <scope>IDENTIFICATION</scope>
</reference>